<keyword evidence="10" id="KW-1185">Reference proteome</keyword>
<sequence length="666" mass="73765">MGRGVVPLFSKGIAPWKRALPFSSHSGLFSASSQQRLRGSVTAVAFPDIRTRFGQELQVLRGIGLERPLLARLLRQAIENGSTMEQELLVSGSMEAQDYYCALAGYLGLPFLATLPIDQVLYSDHMDSQLIRPSLLRLHDKVRPPITVIVPEARHIDALHKRVTEAPDLRASLAVTTPRALAGAVWQAGSLQRVEKTTNHLFETAPLSSARMVLTGRQGFWLGSLLTAAITGLAIFGSGALAVVHILTSLLYLWMLAFRAVTLAYRVTGLAQQVFLPATAQLPVYTVLVALYRESAMVPQLIESLQRLDWPAARLDIKLVCEADDLETLGALASMTLPAHIEVIATPPVGPRTKPKALTYALSGARGDFLVLYDAEDRPHPAQLKQAYAHFLASAPEVACLQAPLIIANGDESWISGLFALEYAALFRGILPMLALHRLPLPLGGTSNHFRTEALKDVGAWDPYNVTEDADLGLRLFRAGYRCETITLHTLEDAPVNGRIWLGQRSRWFKGWLQTWLIVMRTPRRAVAEMGPIAFAVFHLMIGGMLLSSLSHPALLLFLGVTLANMIEPPIGGIPIRDLAMFWIDFVNILGSYLIFLALGRAAMTEFERRRIGRRYLFIPIYWLMTSVAAWNAMIELKTKPFFWNKTPHMPRSRAKRSDTPPPERS</sequence>
<evidence type="ECO:0000256" key="3">
    <source>
        <dbReference type="ARBA" id="ARBA00022679"/>
    </source>
</evidence>
<dbReference type="Proteomes" id="UP000185598">
    <property type="component" value="Unassembled WGS sequence"/>
</dbReference>
<evidence type="ECO:0000256" key="2">
    <source>
        <dbReference type="ARBA" id="ARBA00022676"/>
    </source>
</evidence>
<evidence type="ECO:0000313" key="9">
    <source>
        <dbReference type="EMBL" id="OLP51061.1"/>
    </source>
</evidence>
<evidence type="ECO:0000256" key="7">
    <source>
        <dbReference type="SAM" id="Phobius"/>
    </source>
</evidence>
<dbReference type="InterPro" id="IPR001173">
    <property type="entry name" value="Glyco_trans_2-like"/>
</dbReference>
<proteinExistence type="predicted"/>
<feature type="transmembrane region" description="Helical" evidence="7">
    <location>
        <begin position="580"/>
        <end position="604"/>
    </location>
</feature>
<name>A0A1Q9A942_9HYPH</name>
<dbReference type="EMBL" id="MKIN01000020">
    <property type="protein sequence ID" value="OLP51061.1"/>
    <property type="molecule type" value="Genomic_DNA"/>
</dbReference>
<keyword evidence="2" id="KW-0328">Glycosyltransferase</keyword>
<feature type="transmembrane region" description="Helical" evidence="7">
    <location>
        <begin position="616"/>
        <end position="635"/>
    </location>
</feature>
<feature type="domain" description="Glycosyltransferase 2-like" evidence="8">
    <location>
        <begin position="371"/>
        <end position="565"/>
    </location>
</feature>
<keyword evidence="6 7" id="KW-0472">Membrane</keyword>
<dbReference type="AlphaFoldDB" id="A0A1Q9A942"/>
<keyword evidence="5 7" id="KW-1133">Transmembrane helix</keyword>
<evidence type="ECO:0000256" key="5">
    <source>
        <dbReference type="ARBA" id="ARBA00022989"/>
    </source>
</evidence>
<feature type="transmembrane region" description="Helical" evidence="7">
    <location>
        <begin position="221"/>
        <end position="254"/>
    </location>
</feature>
<evidence type="ECO:0000256" key="6">
    <source>
        <dbReference type="ARBA" id="ARBA00023136"/>
    </source>
</evidence>
<dbReference type="InterPro" id="IPR029044">
    <property type="entry name" value="Nucleotide-diphossugar_trans"/>
</dbReference>
<dbReference type="Gene3D" id="3.90.550.10">
    <property type="entry name" value="Spore Coat Polysaccharide Biosynthesis Protein SpsA, Chain A"/>
    <property type="match status" value="1"/>
</dbReference>
<gene>
    <name evidence="9" type="ORF">BJF91_07510</name>
</gene>
<keyword evidence="3 9" id="KW-0808">Transferase</keyword>
<dbReference type="OrthoDB" id="7431422at2"/>
<protein>
    <submittedName>
        <fullName evidence="9">Glycosyl transferase</fullName>
    </submittedName>
</protein>
<accession>A0A1Q9A942</accession>
<evidence type="ECO:0000259" key="8">
    <source>
        <dbReference type="Pfam" id="PF13632"/>
    </source>
</evidence>
<feature type="transmembrane region" description="Helical" evidence="7">
    <location>
        <begin position="533"/>
        <end position="560"/>
    </location>
</feature>
<dbReference type="STRING" id="887144.BJF91_07510"/>
<organism evidence="9 10">
    <name type="scientific">Allorhizobium taibaishanense</name>
    <dbReference type="NCBI Taxonomy" id="887144"/>
    <lineage>
        <taxon>Bacteria</taxon>
        <taxon>Pseudomonadati</taxon>
        <taxon>Pseudomonadota</taxon>
        <taxon>Alphaproteobacteria</taxon>
        <taxon>Hyphomicrobiales</taxon>
        <taxon>Rhizobiaceae</taxon>
        <taxon>Rhizobium/Agrobacterium group</taxon>
        <taxon>Allorhizobium</taxon>
    </lineage>
</organism>
<evidence type="ECO:0000256" key="4">
    <source>
        <dbReference type="ARBA" id="ARBA00022692"/>
    </source>
</evidence>
<comment type="caution">
    <text evidence="9">The sequence shown here is derived from an EMBL/GenBank/DDBJ whole genome shotgun (WGS) entry which is preliminary data.</text>
</comment>
<dbReference type="GO" id="GO:0016757">
    <property type="term" value="F:glycosyltransferase activity"/>
    <property type="evidence" value="ECO:0007669"/>
    <property type="project" value="UniProtKB-KW"/>
</dbReference>
<evidence type="ECO:0000256" key="1">
    <source>
        <dbReference type="ARBA" id="ARBA00004141"/>
    </source>
</evidence>
<dbReference type="SUPFAM" id="SSF53448">
    <property type="entry name" value="Nucleotide-diphospho-sugar transferases"/>
    <property type="match status" value="1"/>
</dbReference>
<reference evidence="9 10" key="1">
    <citation type="submission" date="2016-09" db="EMBL/GenBank/DDBJ databases">
        <title>Rhizobium oryziradicis sp. nov., isolated from the root of rice.</title>
        <authorList>
            <person name="Zhao J."/>
            <person name="Zhang X."/>
        </authorList>
    </citation>
    <scope>NUCLEOTIDE SEQUENCE [LARGE SCALE GENOMIC DNA]</scope>
    <source>
        <strain evidence="9 10">14971</strain>
    </source>
</reference>
<dbReference type="InterPro" id="IPR050321">
    <property type="entry name" value="Glycosyltr_2/OpgH_subfam"/>
</dbReference>
<dbReference type="PANTHER" id="PTHR43867:SF2">
    <property type="entry name" value="CELLULOSE SYNTHASE CATALYTIC SUBUNIT A [UDP-FORMING]"/>
    <property type="match status" value="1"/>
</dbReference>
<dbReference type="GO" id="GO:0016020">
    <property type="term" value="C:membrane"/>
    <property type="evidence" value="ECO:0007669"/>
    <property type="project" value="UniProtKB-SubCell"/>
</dbReference>
<comment type="subcellular location">
    <subcellularLocation>
        <location evidence="1">Membrane</location>
        <topology evidence="1">Multi-pass membrane protein</topology>
    </subcellularLocation>
</comment>
<dbReference type="PANTHER" id="PTHR43867">
    <property type="entry name" value="CELLULOSE SYNTHASE CATALYTIC SUBUNIT A [UDP-FORMING]"/>
    <property type="match status" value="1"/>
</dbReference>
<dbReference type="Pfam" id="PF13632">
    <property type="entry name" value="Glyco_trans_2_3"/>
    <property type="match status" value="1"/>
</dbReference>
<keyword evidence="4 7" id="KW-0812">Transmembrane</keyword>
<evidence type="ECO:0000313" key="10">
    <source>
        <dbReference type="Proteomes" id="UP000185598"/>
    </source>
</evidence>